<gene>
    <name evidence="3" type="ORF">BJ988_005272</name>
</gene>
<evidence type="ECO:0000256" key="2">
    <source>
        <dbReference type="SAM" id="Phobius"/>
    </source>
</evidence>
<feature type="region of interest" description="Disordered" evidence="1">
    <location>
        <begin position="1"/>
        <end position="31"/>
    </location>
</feature>
<dbReference type="RefSeq" id="WP_179660793.1">
    <property type="nucleotide sequence ID" value="NZ_JACBZR010000001.1"/>
</dbReference>
<dbReference type="EMBL" id="JACBZR010000001">
    <property type="protein sequence ID" value="NYI80624.1"/>
    <property type="molecule type" value="Genomic_DNA"/>
</dbReference>
<keyword evidence="2" id="KW-1133">Transmembrane helix</keyword>
<evidence type="ECO:0000256" key="1">
    <source>
        <dbReference type="SAM" id="MobiDB-lite"/>
    </source>
</evidence>
<organism evidence="3 4">
    <name type="scientific">Nocardioides panzhihuensis</name>
    <dbReference type="NCBI Taxonomy" id="860243"/>
    <lineage>
        <taxon>Bacteria</taxon>
        <taxon>Bacillati</taxon>
        <taxon>Actinomycetota</taxon>
        <taxon>Actinomycetes</taxon>
        <taxon>Propionibacteriales</taxon>
        <taxon>Nocardioidaceae</taxon>
        <taxon>Nocardioides</taxon>
    </lineage>
</organism>
<reference evidence="3 4" key="1">
    <citation type="submission" date="2020-07" db="EMBL/GenBank/DDBJ databases">
        <title>Sequencing the genomes of 1000 actinobacteria strains.</title>
        <authorList>
            <person name="Klenk H.-P."/>
        </authorList>
    </citation>
    <scope>NUCLEOTIDE SEQUENCE [LARGE SCALE GENOMIC DNA]</scope>
    <source>
        <strain evidence="3 4">DSM 26487</strain>
    </source>
</reference>
<proteinExistence type="predicted"/>
<sequence length="191" mass="20538">MSNAPEDPTWHDQSDWPAHPTYATPVPASESPRPRWPWVLGAVVAVVLAIVALLGTTLLADYRSEQESAEAITTCTNEIGEFVEAVLDASSRAEVGITQADLATAIGDASAFRNRIDRDELSPACDSAYRAADKALSIYAASSTTWNDCIWDDYCDPDTDFDNSDWSTAQETAQAAYDAMLAGISVDAVTN</sequence>
<keyword evidence="2" id="KW-0472">Membrane</keyword>
<feature type="transmembrane region" description="Helical" evidence="2">
    <location>
        <begin position="38"/>
        <end position="60"/>
    </location>
</feature>
<keyword evidence="4" id="KW-1185">Reference proteome</keyword>
<dbReference type="AlphaFoldDB" id="A0A7Z0DRY8"/>
<comment type="caution">
    <text evidence="3">The sequence shown here is derived from an EMBL/GenBank/DDBJ whole genome shotgun (WGS) entry which is preliminary data.</text>
</comment>
<keyword evidence="2" id="KW-0812">Transmembrane</keyword>
<accession>A0A7Z0DRY8</accession>
<dbReference type="Proteomes" id="UP000564496">
    <property type="component" value="Unassembled WGS sequence"/>
</dbReference>
<evidence type="ECO:0000313" key="4">
    <source>
        <dbReference type="Proteomes" id="UP000564496"/>
    </source>
</evidence>
<evidence type="ECO:0000313" key="3">
    <source>
        <dbReference type="EMBL" id="NYI80624.1"/>
    </source>
</evidence>
<name>A0A7Z0DRY8_9ACTN</name>
<protein>
    <submittedName>
        <fullName evidence="3">Type II secretory pathway pseudopilin PulG</fullName>
    </submittedName>
</protein>